<protein>
    <submittedName>
        <fullName evidence="2">Phage terminase-like protein large subunit</fullName>
    </submittedName>
</protein>
<feature type="domain" description="Terminase large subunit-like endonuclease" evidence="1">
    <location>
        <begin position="225"/>
        <end position="502"/>
    </location>
</feature>
<dbReference type="Gene3D" id="3.40.50.300">
    <property type="entry name" value="P-loop containing nucleotide triphosphate hydrolases"/>
    <property type="match status" value="1"/>
</dbReference>
<evidence type="ECO:0000313" key="2">
    <source>
        <dbReference type="EMBL" id="GLS88093.1"/>
    </source>
</evidence>
<reference evidence="2 3" key="1">
    <citation type="journal article" date="2014" name="Int. J. Syst. Evol. Microbiol.">
        <title>Complete genome sequence of Corynebacterium casei LMG S-19264T (=DSM 44701T), isolated from a smear-ripened cheese.</title>
        <authorList>
            <consortium name="US DOE Joint Genome Institute (JGI-PGF)"/>
            <person name="Walter F."/>
            <person name="Albersmeier A."/>
            <person name="Kalinowski J."/>
            <person name="Ruckert C."/>
        </authorList>
    </citation>
    <scope>NUCLEOTIDE SEQUENCE [LARGE SCALE GENOMIC DNA]</scope>
    <source>
        <strain evidence="2 3">NBRC 111766</strain>
    </source>
</reference>
<dbReference type="GO" id="GO:0004519">
    <property type="term" value="F:endonuclease activity"/>
    <property type="evidence" value="ECO:0007669"/>
    <property type="project" value="InterPro"/>
</dbReference>
<dbReference type="Pfam" id="PF20441">
    <property type="entry name" value="TerL_nuclease"/>
    <property type="match status" value="1"/>
</dbReference>
<dbReference type="InterPro" id="IPR027417">
    <property type="entry name" value="P-loop_NTPase"/>
</dbReference>
<dbReference type="InterPro" id="IPR005021">
    <property type="entry name" value="Terminase_largesu-like"/>
</dbReference>
<dbReference type="Proteomes" id="UP001157355">
    <property type="component" value="Unassembled WGS sequence"/>
</dbReference>
<sequence>MDGGGHDIAHPVRHRTRPAVEVRFAHWLRHTFKIPSGMGAGEPFALHPFQMAFLRQYLAVEVDGPLWRTCIFSTPRKLGKSTLLGALLLGRMCEDSPIYLPGFTGDVAAPSEKHAGYIAAALKSLLETAGREKELRRRHDPKPGILFIGDATLTLSTGTRAQGHGADLDLAVIDECGLITSNQADLITGFFDALSARNGQLILTGTRGDSPAYNELIDRPDKRTHVTLYAADKGDDASDPEIWAKANPGLGSGLGAIKPLRFLEDAYEKAQQSGSLAEFEAWQLNKPLAPGRELLIDYDTLRKSYRDDPQTIPGEPVHIGIDLGGSASMTAATVSYEQSGVVKVLGAFPGADLNLLERGKRDLVGDLWARCADAGELIETSGSVSDLAEFLPALIAMIGPHPVRSVSCDRYRQAEFETAMARARLAWPVIYRGTGPKDGDADIRSTRRLFIAGAIQMRRSLLLEGSMAEADVKVSTTGACQLSKSHPHARIDVAQSLVLACSALLRARDEVRPTYEVEIL</sequence>
<name>A0AA37TUT4_9RHOB</name>
<dbReference type="InterPro" id="IPR046462">
    <property type="entry name" value="TerL_nuclease"/>
</dbReference>
<organism evidence="2 3">
    <name type="scientific">Cypionkella aquatica</name>
    <dbReference type="NCBI Taxonomy" id="1756042"/>
    <lineage>
        <taxon>Bacteria</taxon>
        <taxon>Pseudomonadati</taxon>
        <taxon>Pseudomonadota</taxon>
        <taxon>Alphaproteobacteria</taxon>
        <taxon>Rhodobacterales</taxon>
        <taxon>Paracoccaceae</taxon>
        <taxon>Cypionkella</taxon>
    </lineage>
</organism>
<proteinExistence type="predicted"/>
<keyword evidence="3" id="KW-1185">Reference proteome</keyword>
<dbReference type="PANTHER" id="PTHR41287:SF1">
    <property type="entry name" value="PROTEIN YMFN"/>
    <property type="match status" value="1"/>
</dbReference>
<evidence type="ECO:0000259" key="1">
    <source>
        <dbReference type="Pfam" id="PF20441"/>
    </source>
</evidence>
<dbReference type="EMBL" id="BSPP01000011">
    <property type="protein sequence ID" value="GLS88093.1"/>
    <property type="molecule type" value="Genomic_DNA"/>
</dbReference>
<dbReference type="AlphaFoldDB" id="A0AA37TUT4"/>
<evidence type="ECO:0000313" key="3">
    <source>
        <dbReference type="Proteomes" id="UP001157355"/>
    </source>
</evidence>
<dbReference type="PANTHER" id="PTHR41287">
    <property type="match status" value="1"/>
</dbReference>
<comment type="caution">
    <text evidence="2">The sequence shown here is derived from an EMBL/GenBank/DDBJ whole genome shotgun (WGS) entry which is preliminary data.</text>
</comment>
<gene>
    <name evidence="2" type="ORF">GCM10010873_30670</name>
</gene>
<dbReference type="RefSeq" id="WP_284326268.1">
    <property type="nucleotide sequence ID" value="NZ_BSPP01000011.1"/>
</dbReference>
<accession>A0AA37TUT4</accession>